<keyword evidence="2" id="KW-0333">Golgi apparatus</keyword>
<evidence type="ECO:0000256" key="1">
    <source>
        <dbReference type="ARBA" id="ARBA00004255"/>
    </source>
</evidence>
<dbReference type="PANTHER" id="PTHR12704:SF2">
    <property type="entry name" value="GOLGI PHOSPHOPROTEIN 3 HOMOLOG SAURON"/>
    <property type="match status" value="1"/>
</dbReference>
<comment type="subcellular location">
    <subcellularLocation>
        <location evidence="1">Golgi apparatus membrane</location>
        <topology evidence="1">Peripheral membrane protein</topology>
        <orientation evidence="1">Cytoplasmic side</orientation>
    </subcellularLocation>
</comment>
<dbReference type="Proteomes" id="UP001197247">
    <property type="component" value="Unassembled WGS sequence"/>
</dbReference>
<dbReference type="InterPro" id="IPR008628">
    <property type="entry name" value="GPP34-like"/>
</dbReference>
<protein>
    <submittedName>
        <fullName evidence="5">GPP34 family phosphoprotein</fullName>
    </submittedName>
</protein>
<accession>A0ABS5TGQ8</accession>
<gene>
    <name evidence="5" type="ORF">KIH74_07620</name>
</gene>
<sequence length="231" mass="24445">MTGQMLLVEDLMLLILDDRKGTAAGYNAVQYMLGGGLLVELAMLERVTQEGEKTLLSRPYIVATGEGPLPDPLLQQAWDTIAEKPRGAQSMLARIGKGLHKTVAARLVDRGLVREEKRQWLGVFPQTTHPAADPAREAAVRREIRAVLADGAQPDPRTAALIALLSAGGVLKASLRDMDPPLRWSGDIRRRGKEIQDGDWGAQAVSDAVKAAAAAIAASTAAVSAAAAVSG</sequence>
<dbReference type="RefSeq" id="WP_214155095.1">
    <property type="nucleotide sequence ID" value="NZ_JAHBAY010000003.1"/>
</dbReference>
<comment type="caution">
    <text evidence="5">The sequence shown here is derived from an EMBL/GenBank/DDBJ whole genome shotgun (WGS) entry which is preliminary data.</text>
</comment>
<evidence type="ECO:0000313" key="6">
    <source>
        <dbReference type="Proteomes" id="UP001197247"/>
    </source>
</evidence>
<keyword evidence="3" id="KW-0446">Lipid-binding</keyword>
<dbReference type="Gene3D" id="1.10.3630.10">
    <property type="entry name" value="yeast vps74-n-term truncation variant domain like"/>
    <property type="match status" value="1"/>
</dbReference>
<dbReference type="PANTHER" id="PTHR12704">
    <property type="entry name" value="TRANS-GOLGI PROTEIN GMX33"/>
    <property type="match status" value="1"/>
</dbReference>
<evidence type="ECO:0000256" key="2">
    <source>
        <dbReference type="ARBA" id="ARBA00023034"/>
    </source>
</evidence>
<keyword evidence="6" id="KW-1185">Reference proteome</keyword>
<dbReference type="Pfam" id="PF05719">
    <property type="entry name" value="GPP34"/>
    <property type="match status" value="1"/>
</dbReference>
<dbReference type="EMBL" id="JAHBAY010000003">
    <property type="protein sequence ID" value="MBT0768789.1"/>
    <property type="molecule type" value="Genomic_DNA"/>
</dbReference>
<keyword evidence="4" id="KW-0472">Membrane</keyword>
<dbReference type="InterPro" id="IPR038261">
    <property type="entry name" value="GPP34-like_sf"/>
</dbReference>
<organism evidence="5 6">
    <name type="scientific">Kineosporia corallincola</name>
    <dbReference type="NCBI Taxonomy" id="2835133"/>
    <lineage>
        <taxon>Bacteria</taxon>
        <taxon>Bacillati</taxon>
        <taxon>Actinomycetota</taxon>
        <taxon>Actinomycetes</taxon>
        <taxon>Kineosporiales</taxon>
        <taxon>Kineosporiaceae</taxon>
        <taxon>Kineosporia</taxon>
    </lineage>
</organism>
<evidence type="ECO:0000256" key="3">
    <source>
        <dbReference type="ARBA" id="ARBA00023121"/>
    </source>
</evidence>
<evidence type="ECO:0000313" key="5">
    <source>
        <dbReference type="EMBL" id="MBT0768789.1"/>
    </source>
</evidence>
<proteinExistence type="predicted"/>
<evidence type="ECO:0000256" key="4">
    <source>
        <dbReference type="ARBA" id="ARBA00023136"/>
    </source>
</evidence>
<name>A0ABS5TGQ8_9ACTN</name>
<reference evidence="5 6" key="1">
    <citation type="submission" date="2021-05" db="EMBL/GenBank/DDBJ databases">
        <title>Kineosporia and Streptomyces sp. nov. two new marine actinobacteria isolated from Coral.</title>
        <authorList>
            <person name="Buangrab K."/>
            <person name="Sutthacheep M."/>
            <person name="Yeemin T."/>
            <person name="Harunari E."/>
            <person name="Igarashi Y."/>
            <person name="Kanchanasin P."/>
            <person name="Tanasupawat S."/>
            <person name="Phongsopitanun W."/>
        </authorList>
    </citation>
    <scope>NUCLEOTIDE SEQUENCE [LARGE SCALE GENOMIC DNA]</scope>
    <source>
        <strain evidence="5 6">J2-2</strain>
    </source>
</reference>